<evidence type="ECO:0000313" key="4">
    <source>
        <dbReference type="EMBL" id="SLM18751.1"/>
    </source>
</evidence>
<dbReference type="PANTHER" id="PTHR43649:SF30">
    <property type="entry name" value="ABC TRANSPORTER SUBSTRATE-BINDING PROTEIN"/>
    <property type="match status" value="1"/>
</dbReference>
<dbReference type="Gene3D" id="3.40.190.10">
    <property type="entry name" value="Periplasmic binding protein-like II"/>
    <property type="match status" value="1"/>
</dbReference>
<dbReference type="AlphaFoldDB" id="A0A3P3XR03"/>
<feature type="chain" id="PRO_5018306078" evidence="3">
    <location>
        <begin position="24"/>
        <end position="414"/>
    </location>
</feature>
<dbReference type="PANTHER" id="PTHR43649">
    <property type="entry name" value="ARABINOSE-BINDING PROTEIN-RELATED"/>
    <property type="match status" value="1"/>
</dbReference>
<dbReference type="Pfam" id="PF13416">
    <property type="entry name" value="SBP_bac_8"/>
    <property type="match status" value="1"/>
</dbReference>
<dbReference type="SUPFAM" id="SSF53850">
    <property type="entry name" value="Periplasmic binding protein-like II"/>
    <property type="match status" value="1"/>
</dbReference>
<dbReference type="InterPro" id="IPR050490">
    <property type="entry name" value="Bact_solute-bd_prot1"/>
</dbReference>
<keyword evidence="3" id="KW-0732">Signal</keyword>
<organism evidence="4">
    <name type="scientific">uncultured spirochete</name>
    <dbReference type="NCBI Taxonomy" id="156406"/>
    <lineage>
        <taxon>Bacteria</taxon>
        <taxon>Pseudomonadati</taxon>
        <taxon>Spirochaetota</taxon>
        <taxon>Spirochaetia</taxon>
        <taxon>Spirochaetales</taxon>
        <taxon>environmental samples</taxon>
    </lineage>
</organism>
<proteinExistence type="inferred from homology"/>
<evidence type="ECO:0000256" key="1">
    <source>
        <dbReference type="ARBA" id="ARBA00004418"/>
    </source>
</evidence>
<accession>A0A3P3XR03</accession>
<dbReference type="GO" id="GO:0042597">
    <property type="term" value="C:periplasmic space"/>
    <property type="evidence" value="ECO:0007669"/>
    <property type="project" value="UniProtKB-SubCell"/>
</dbReference>
<dbReference type="InterPro" id="IPR006059">
    <property type="entry name" value="SBP"/>
</dbReference>
<protein>
    <submittedName>
        <fullName evidence="4">Extracellular solute-binding protein family 1</fullName>
    </submittedName>
</protein>
<comment type="subcellular location">
    <subcellularLocation>
        <location evidence="1">Periplasm</location>
    </subcellularLocation>
</comment>
<name>A0A3P3XR03_9SPIR</name>
<sequence>MKKSVMICVAMLALVAVAIPVGAQTKLKVWFAVSGDSGEAFKALLEKYKVANPDVALDYSYSGNYGDTATKVSAALISNTAPDVALMAAGPLYTGARNDFFIETKLNDADLNKDDIYPGVWDYAKYNGRVCAVPYGISTPVLYYNKAILAKAGIDIKNPPKTWAELLQLAKTAQAKGNVSGSPDFWGFDATDVAWLFKTMLYQNENTVISVKGTKISPAFNDEKGVEVADFWKKLTDEKVMPVGQHSNAEKKFLAGNLAFLVATSARIARWSSDPSLQIGAIPMPYFKRPSVALGGNVLVILSKDQKTKEAAWKLVKFLASKENQTTFALKTGYLPIRKSGLSLPEAKEAVTSNPMYAIAFDQLDTSWSYWHFEQMGTMDQLLAQAIDALERNVLTPKATLDKAANELQAEIDG</sequence>
<evidence type="ECO:0000256" key="2">
    <source>
        <dbReference type="ARBA" id="ARBA00008520"/>
    </source>
</evidence>
<reference evidence="4" key="1">
    <citation type="submission" date="2017-02" db="EMBL/GenBank/DDBJ databases">
        <authorList>
            <person name="Regsiter A."/>
            <person name="William W."/>
        </authorList>
    </citation>
    <scope>NUCLEOTIDE SEQUENCE</scope>
    <source>
        <strain evidence="4">BdmA 4</strain>
    </source>
</reference>
<feature type="signal peptide" evidence="3">
    <location>
        <begin position="1"/>
        <end position="23"/>
    </location>
</feature>
<comment type="similarity">
    <text evidence="2">Belongs to the bacterial solute-binding protein 1 family.</text>
</comment>
<dbReference type="CDD" id="cd14748">
    <property type="entry name" value="PBP2_UgpB"/>
    <property type="match status" value="1"/>
</dbReference>
<gene>
    <name evidence="4" type="ORF">SPIRO4BDMA_50266</name>
</gene>
<evidence type="ECO:0000256" key="3">
    <source>
        <dbReference type="SAM" id="SignalP"/>
    </source>
</evidence>
<dbReference type="EMBL" id="FWDO01000005">
    <property type="protein sequence ID" value="SLM18751.1"/>
    <property type="molecule type" value="Genomic_DNA"/>
</dbReference>